<evidence type="ECO:0000313" key="5">
    <source>
        <dbReference type="Proteomes" id="UP001520878"/>
    </source>
</evidence>
<dbReference type="PANTHER" id="PTHR23088:SF27">
    <property type="entry name" value="DEAMINATED GLUTATHIONE AMIDASE"/>
    <property type="match status" value="1"/>
</dbReference>
<dbReference type="InterPro" id="IPR003010">
    <property type="entry name" value="C-N_Hydrolase"/>
</dbReference>
<dbReference type="PANTHER" id="PTHR23088">
    <property type="entry name" value="NITRILASE-RELATED"/>
    <property type="match status" value="1"/>
</dbReference>
<protein>
    <submittedName>
        <fullName evidence="4">Carbon-nitrogen hydrolase family protein</fullName>
    </submittedName>
</protein>
<dbReference type="Pfam" id="PF00795">
    <property type="entry name" value="CN_hydrolase"/>
    <property type="match status" value="1"/>
</dbReference>
<evidence type="ECO:0000313" key="4">
    <source>
        <dbReference type="EMBL" id="MCC2617655.1"/>
    </source>
</evidence>
<feature type="domain" description="CN hydrolase" evidence="3">
    <location>
        <begin position="1"/>
        <end position="249"/>
    </location>
</feature>
<dbReference type="PROSITE" id="PS50263">
    <property type="entry name" value="CN_HYDROLASE"/>
    <property type="match status" value="1"/>
</dbReference>
<dbReference type="Gene3D" id="3.60.110.10">
    <property type="entry name" value="Carbon-nitrogen hydrolase"/>
    <property type="match status" value="1"/>
</dbReference>
<gene>
    <name evidence="4" type="ORF">LJ739_15485</name>
</gene>
<dbReference type="CDD" id="cd07572">
    <property type="entry name" value="nit"/>
    <property type="match status" value="1"/>
</dbReference>
<dbReference type="InterPro" id="IPR001110">
    <property type="entry name" value="UPF0012_CS"/>
</dbReference>
<dbReference type="Proteomes" id="UP001520878">
    <property type="component" value="Unassembled WGS sequence"/>
</dbReference>
<keyword evidence="2 4" id="KW-0378">Hydrolase</keyword>
<name>A0ABS8GCT4_9ALTE</name>
<reference evidence="4 5" key="1">
    <citation type="submission" date="2021-10" db="EMBL/GenBank/DDBJ databases">
        <title>Draft genome of Aestuariibacter halophilus JC2043.</title>
        <authorList>
            <person name="Emsley S.A."/>
            <person name="Pfannmuller K.M."/>
            <person name="Ushijima B."/>
            <person name="Saw J.H."/>
            <person name="Videau P."/>
        </authorList>
    </citation>
    <scope>NUCLEOTIDE SEQUENCE [LARGE SCALE GENOMIC DNA]</scope>
    <source>
        <strain evidence="4 5">JC2043</strain>
    </source>
</reference>
<dbReference type="EMBL" id="JAJEWP010000005">
    <property type="protein sequence ID" value="MCC2617655.1"/>
    <property type="molecule type" value="Genomic_DNA"/>
</dbReference>
<comment type="similarity">
    <text evidence="1">Belongs to the carbon-nitrogen hydrolase superfamily. NIT1/NIT2 family.</text>
</comment>
<evidence type="ECO:0000256" key="2">
    <source>
        <dbReference type="ARBA" id="ARBA00022801"/>
    </source>
</evidence>
<dbReference type="RefSeq" id="WP_229161974.1">
    <property type="nucleotide sequence ID" value="NZ_JAJEWP010000005.1"/>
</dbReference>
<comment type="caution">
    <text evidence="4">The sequence shown here is derived from an EMBL/GenBank/DDBJ whole genome shotgun (WGS) entry which is preliminary data.</text>
</comment>
<evidence type="ECO:0000256" key="1">
    <source>
        <dbReference type="ARBA" id="ARBA00010613"/>
    </source>
</evidence>
<accession>A0ABS8GCT4</accession>
<sequence length="272" mass="29922">MSTVVALQMVSGPDTQANLQQIDKLLSEQTFRQPALVVLPECVACFGGRDSDLLAIAETQGQGPIQDALSDIARRHGVWLVGGTIPVKVPDKDKYFASCLVYDEQGQQRAHYRKIHLFDVQVADNTGDYKESRFTDPGDEVVVVDTPFGRVGVAVCYDLRFPGLFQAMGQVDILVLPSAFTQKTGQAHWMPLLSARAIEKQCYVVAANQGGEHQNGRQTFGHSCVVSPWGEMLSMIEKGPGLAIAAVDDEHIHKIRTAMPVDQHNRFRSTFV</sequence>
<organism evidence="4 5">
    <name type="scientific">Fluctibacter halophilus</name>
    <dbReference type="NCBI Taxonomy" id="226011"/>
    <lineage>
        <taxon>Bacteria</taxon>
        <taxon>Pseudomonadati</taxon>
        <taxon>Pseudomonadota</taxon>
        <taxon>Gammaproteobacteria</taxon>
        <taxon>Alteromonadales</taxon>
        <taxon>Alteromonadaceae</taxon>
        <taxon>Fluctibacter</taxon>
    </lineage>
</organism>
<dbReference type="SUPFAM" id="SSF56317">
    <property type="entry name" value="Carbon-nitrogen hydrolase"/>
    <property type="match status" value="1"/>
</dbReference>
<dbReference type="PROSITE" id="PS01227">
    <property type="entry name" value="UPF0012"/>
    <property type="match status" value="1"/>
</dbReference>
<keyword evidence="5" id="KW-1185">Reference proteome</keyword>
<proteinExistence type="inferred from homology"/>
<evidence type="ECO:0000259" key="3">
    <source>
        <dbReference type="PROSITE" id="PS50263"/>
    </source>
</evidence>
<dbReference type="GO" id="GO:0016787">
    <property type="term" value="F:hydrolase activity"/>
    <property type="evidence" value="ECO:0007669"/>
    <property type="project" value="UniProtKB-KW"/>
</dbReference>
<dbReference type="InterPro" id="IPR036526">
    <property type="entry name" value="C-N_Hydrolase_sf"/>
</dbReference>
<dbReference type="InterPro" id="IPR045254">
    <property type="entry name" value="Nit1/2_C-N_Hydrolase"/>
</dbReference>